<keyword evidence="3" id="KW-1185">Reference proteome</keyword>
<evidence type="ECO:0000313" key="3">
    <source>
        <dbReference type="Proteomes" id="UP001278766"/>
    </source>
</evidence>
<gene>
    <name evidence="2" type="ORF">B0H64DRAFT_185431</name>
</gene>
<dbReference type="GeneID" id="87835936"/>
<organism evidence="2 3">
    <name type="scientific">Chaetomium fimeti</name>
    <dbReference type="NCBI Taxonomy" id="1854472"/>
    <lineage>
        <taxon>Eukaryota</taxon>
        <taxon>Fungi</taxon>
        <taxon>Dikarya</taxon>
        <taxon>Ascomycota</taxon>
        <taxon>Pezizomycotina</taxon>
        <taxon>Sordariomycetes</taxon>
        <taxon>Sordariomycetidae</taxon>
        <taxon>Sordariales</taxon>
        <taxon>Chaetomiaceae</taxon>
        <taxon>Chaetomium</taxon>
    </lineage>
</organism>
<name>A0AAE0LRM4_9PEZI</name>
<dbReference type="AlphaFoldDB" id="A0AAE0LRM4"/>
<dbReference type="RefSeq" id="XP_062657878.1">
    <property type="nucleotide sequence ID" value="XM_062798988.1"/>
</dbReference>
<evidence type="ECO:0000256" key="1">
    <source>
        <dbReference type="SAM" id="Phobius"/>
    </source>
</evidence>
<sequence>MYIQNYSWYGFDVGRWVLLETRRPGTRREDPGSAKAPMIDRLISLFLLMDPGGIPPEVFVTGALMVGGDVCGTGAVPVHVSGRRQQRWMGPPSSSKGPEIPVPLLGQKLAQGLCANSPTTWKSSPCSMASHLHTRRQCVQLAPSRLFFFFFFGSVSFIMSDLMLLASAVGMSSA</sequence>
<keyword evidence="1" id="KW-0472">Membrane</keyword>
<dbReference type="EMBL" id="JAUEPN010000005">
    <property type="protein sequence ID" value="KAK3294364.1"/>
    <property type="molecule type" value="Genomic_DNA"/>
</dbReference>
<evidence type="ECO:0000313" key="2">
    <source>
        <dbReference type="EMBL" id="KAK3294364.1"/>
    </source>
</evidence>
<reference evidence="2" key="2">
    <citation type="submission" date="2023-06" db="EMBL/GenBank/DDBJ databases">
        <authorList>
            <consortium name="Lawrence Berkeley National Laboratory"/>
            <person name="Haridas S."/>
            <person name="Hensen N."/>
            <person name="Bonometti L."/>
            <person name="Westerberg I."/>
            <person name="Brannstrom I.O."/>
            <person name="Guillou S."/>
            <person name="Cros-Aarteil S."/>
            <person name="Calhoun S."/>
            <person name="Kuo A."/>
            <person name="Mondo S."/>
            <person name="Pangilinan J."/>
            <person name="Riley R."/>
            <person name="Labutti K."/>
            <person name="Andreopoulos B."/>
            <person name="Lipzen A."/>
            <person name="Chen C."/>
            <person name="Yanf M."/>
            <person name="Daum C."/>
            <person name="Ng V."/>
            <person name="Clum A."/>
            <person name="Steindorff A."/>
            <person name="Ohm R."/>
            <person name="Martin F."/>
            <person name="Silar P."/>
            <person name="Natvig D."/>
            <person name="Lalanne C."/>
            <person name="Gautier V."/>
            <person name="Ament-Velasquez S.L."/>
            <person name="Kruys A."/>
            <person name="Hutchinson M.I."/>
            <person name="Powell A.J."/>
            <person name="Barry K."/>
            <person name="Miller A.N."/>
            <person name="Grigoriev I.V."/>
            <person name="Debuchy R."/>
            <person name="Gladieux P."/>
            <person name="Thoren M.H."/>
            <person name="Johannesson H."/>
        </authorList>
    </citation>
    <scope>NUCLEOTIDE SEQUENCE</scope>
    <source>
        <strain evidence="2">CBS 168.71</strain>
    </source>
</reference>
<protein>
    <submittedName>
        <fullName evidence="2">Uncharacterized protein</fullName>
    </submittedName>
</protein>
<proteinExistence type="predicted"/>
<keyword evidence="1" id="KW-0812">Transmembrane</keyword>
<dbReference type="Proteomes" id="UP001278766">
    <property type="component" value="Unassembled WGS sequence"/>
</dbReference>
<feature type="transmembrane region" description="Helical" evidence="1">
    <location>
        <begin position="146"/>
        <end position="169"/>
    </location>
</feature>
<accession>A0AAE0LRM4</accession>
<reference evidence="2" key="1">
    <citation type="journal article" date="2023" name="Mol. Phylogenet. Evol.">
        <title>Genome-scale phylogeny and comparative genomics of the fungal order Sordariales.</title>
        <authorList>
            <person name="Hensen N."/>
            <person name="Bonometti L."/>
            <person name="Westerberg I."/>
            <person name="Brannstrom I.O."/>
            <person name="Guillou S."/>
            <person name="Cros-Aarteil S."/>
            <person name="Calhoun S."/>
            <person name="Haridas S."/>
            <person name="Kuo A."/>
            <person name="Mondo S."/>
            <person name="Pangilinan J."/>
            <person name="Riley R."/>
            <person name="LaButti K."/>
            <person name="Andreopoulos B."/>
            <person name="Lipzen A."/>
            <person name="Chen C."/>
            <person name="Yan M."/>
            <person name="Daum C."/>
            <person name="Ng V."/>
            <person name="Clum A."/>
            <person name="Steindorff A."/>
            <person name="Ohm R.A."/>
            <person name="Martin F."/>
            <person name="Silar P."/>
            <person name="Natvig D.O."/>
            <person name="Lalanne C."/>
            <person name="Gautier V."/>
            <person name="Ament-Velasquez S.L."/>
            <person name="Kruys A."/>
            <person name="Hutchinson M.I."/>
            <person name="Powell A.J."/>
            <person name="Barry K."/>
            <person name="Miller A.N."/>
            <person name="Grigoriev I.V."/>
            <person name="Debuchy R."/>
            <person name="Gladieux P."/>
            <person name="Hiltunen Thoren M."/>
            <person name="Johannesson H."/>
        </authorList>
    </citation>
    <scope>NUCLEOTIDE SEQUENCE</scope>
    <source>
        <strain evidence="2">CBS 168.71</strain>
    </source>
</reference>
<comment type="caution">
    <text evidence="2">The sequence shown here is derived from an EMBL/GenBank/DDBJ whole genome shotgun (WGS) entry which is preliminary data.</text>
</comment>
<keyword evidence="1" id="KW-1133">Transmembrane helix</keyword>